<dbReference type="InterPro" id="IPR002049">
    <property type="entry name" value="LE_dom"/>
</dbReference>
<dbReference type="GO" id="GO:0005524">
    <property type="term" value="F:ATP binding"/>
    <property type="evidence" value="ECO:0007669"/>
    <property type="project" value="UniProtKB-UniRule"/>
</dbReference>
<sequence length="892" mass="99636">MAFVTCTFCSVFLLVNLIPSVQAGREAEFGVENVTIREDASVGSTVKDLRDFLNVGGGVTEDTNGTSWSVNITRGNDLRRFEVVVEDLTLIVAASLDYEYNPRYNLSLELTNTGKNSVWYVNLAIVIIDVWGYPPYYSKQCETPVITGTGNYIVLSSPNGHIDVVINGIERQYRDVFPYLRYESRYDIMNDCSLRLCSSLMPKPWDDANLLFPALEAPQNKGRVEFQCRDRQLTSVGKFFLLDVSKQMLPEWAQDSQCSMGEGVKYVLVVEINKIKSTSSYWIQCSANVTFKAATWPVDFIFPYDITGCPEGRYGLYCDKDCVCKNGARCHGFNGACECRPGWRGRACDIPWPEVVIIASPGDSVVKYIGTNLTLTCLAPHIQVSSMMWLYEAENYYNDTKIIEEGAVQDSSINVQPVSESDNGGYTCVVKAVNGEVINATFTLNATKCQPNYHGEDCSQVCDCEYGGTCDRWEGCLCPPGRRGDRCQHTCAPGSFGLNCSMTCHCQNNASCDAVNGTCFCSEGQSGESCEIGPKFKNNQVVVIVVASVLPAIVIAGCIITVIMAKQRSGLLKTNIVGIEMEPLSSWELEKEDIFFEHMIGEGEFGHVVRGRLRVPEGYQVLVAAKSIRPDRMTASAVRDFRREMDILARIHEEKEGHPNVVKFYGVVTKSEPQYIVVEYAANEELRRYLWGLREECKVTGNRKLLERLGFASGVASGLEELARLKIVHRDIAARNVVISDRKVAKIADFGLSRDVYTSSAYERTTQGGEEEELLPLKWMAVESLRDGVYTCESDVWSYGVLLWEIASFGEEPRYAGGPMHPDICTMLALLKKGVRLQKPENCPLPVYRIIRSCWIVDPSKRPTPEVLLQKIDQLRPPRHAAHLVNHGMTWQ</sequence>
<keyword evidence="21" id="KW-1185">Reference proteome</keyword>
<dbReference type="Gene3D" id="3.30.200.20">
    <property type="entry name" value="Phosphorylase Kinase, domain 1"/>
    <property type="match status" value="1"/>
</dbReference>
<gene>
    <name evidence="22" type="primary">LOC109463627</name>
</gene>
<keyword evidence="12" id="KW-0393">Immunoglobulin domain</keyword>
<dbReference type="Pfam" id="PF07714">
    <property type="entry name" value="PK_Tyr_Ser-Thr"/>
    <property type="match status" value="1"/>
</dbReference>
<dbReference type="InterPro" id="IPR003599">
    <property type="entry name" value="Ig_sub"/>
</dbReference>
<evidence type="ECO:0000259" key="18">
    <source>
        <dbReference type="PROSITE" id="PS50011"/>
    </source>
</evidence>
<keyword evidence="7 16" id="KW-0472">Membrane</keyword>
<dbReference type="GO" id="GO:0007156">
    <property type="term" value="P:homophilic cell adhesion via plasma membrane adhesion molecules"/>
    <property type="evidence" value="ECO:0007669"/>
    <property type="project" value="InterPro"/>
</dbReference>
<evidence type="ECO:0000256" key="15">
    <source>
        <dbReference type="PROSITE-ProRule" id="PRU10141"/>
    </source>
</evidence>
<dbReference type="SMART" id="SM00409">
    <property type="entry name" value="IG"/>
    <property type="match status" value="1"/>
</dbReference>
<dbReference type="PANTHER" id="PTHR24416">
    <property type="entry name" value="TYROSINE-PROTEIN KINASE RECEPTOR"/>
    <property type="match status" value="1"/>
</dbReference>
<keyword evidence="8" id="KW-0829">Tyrosine-protein kinase</keyword>
<keyword evidence="10" id="KW-0675">Receptor</keyword>
<dbReference type="InterPro" id="IPR015919">
    <property type="entry name" value="Cadherin-like_sf"/>
</dbReference>
<keyword evidence="3" id="KW-0597">Phosphoprotein</keyword>
<dbReference type="Gene3D" id="2.170.300.10">
    <property type="entry name" value="Tie2 ligand-binding domain superfamily"/>
    <property type="match status" value="2"/>
</dbReference>
<dbReference type="CDD" id="cd00192">
    <property type="entry name" value="PTKc"/>
    <property type="match status" value="1"/>
</dbReference>
<dbReference type="GO" id="GO:0043235">
    <property type="term" value="C:receptor complex"/>
    <property type="evidence" value="ECO:0007669"/>
    <property type="project" value="TreeGrafter"/>
</dbReference>
<dbReference type="SUPFAM" id="SSF56112">
    <property type="entry name" value="Protein kinase-like (PK-like)"/>
    <property type="match status" value="1"/>
</dbReference>
<dbReference type="PROSITE" id="PS50011">
    <property type="entry name" value="PROTEIN_KINASE_DOM"/>
    <property type="match status" value="1"/>
</dbReference>
<dbReference type="InterPro" id="IPR036179">
    <property type="entry name" value="Ig-like_dom_sf"/>
</dbReference>
<keyword evidence="8" id="KW-0808">Transferase</keyword>
<dbReference type="InterPro" id="IPR000742">
    <property type="entry name" value="EGF"/>
</dbReference>
<evidence type="ECO:0000256" key="12">
    <source>
        <dbReference type="ARBA" id="ARBA00023319"/>
    </source>
</evidence>
<evidence type="ECO:0000256" key="2">
    <source>
        <dbReference type="ARBA" id="ARBA00011902"/>
    </source>
</evidence>
<evidence type="ECO:0000256" key="1">
    <source>
        <dbReference type="ARBA" id="ARBA00004479"/>
    </source>
</evidence>
<evidence type="ECO:0000256" key="6">
    <source>
        <dbReference type="ARBA" id="ARBA00022989"/>
    </source>
</evidence>
<dbReference type="Proteomes" id="UP000515135">
    <property type="component" value="Unplaced"/>
</dbReference>
<dbReference type="GeneID" id="109463627"/>
<evidence type="ECO:0000313" key="21">
    <source>
        <dbReference type="Proteomes" id="UP000515135"/>
    </source>
</evidence>
<reference evidence="22" key="1">
    <citation type="submission" date="2025-08" db="UniProtKB">
        <authorList>
            <consortium name="RefSeq"/>
        </authorList>
    </citation>
    <scope>IDENTIFICATION</scope>
    <source>
        <tissue evidence="22">Gonad</tissue>
    </source>
</reference>
<keyword evidence="17" id="KW-0732">Signal</keyword>
<evidence type="ECO:0000259" key="20">
    <source>
        <dbReference type="PROSITE" id="PS50835"/>
    </source>
</evidence>
<dbReference type="OrthoDB" id="9985253at2759"/>
<dbReference type="InterPro" id="IPR008266">
    <property type="entry name" value="Tyr_kinase_AS"/>
</dbReference>
<evidence type="ECO:0000256" key="8">
    <source>
        <dbReference type="ARBA" id="ARBA00023137"/>
    </source>
</evidence>
<proteinExistence type="predicted"/>
<accession>A0A6P4Y058</accession>
<dbReference type="CDD" id="cd00096">
    <property type="entry name" value="Ig"/>
    <property type="match status" value="1"/>
</dbReference>
<feature type="domain" description="Protein kinase" evidence="18">
    <location>
        <begin position="594"/>
        <end position="883"/>
    </location>
</feature>
<dbReference type="InterPro" id="IPR050122">
    <property type="entry name" value="RTK"/>
</dbReference>
<dbReference type="FunFam" id="1.10.510.10:FF:000712">
    <property type="entry name" value="Uncharacterized protein"/>
    <property type="match status" value="1"/>
</dbReference>
<dbReference type="InterPro" id="IPR001245">
    <property type="entry name" value="Ser-Thr/Tyr_kinase_cat_dom"/>
</dbReference>
<keyword evidence="11" id="KW-0325">Glycoprotein</keyword>
<dbReference type="FunFam" id="2.170.300.10:FF:000023">
    <property type="entry name" value="Platelet endothelial aggregation receptor 1"/>
    <property type="match status" value="1"/>
</dbReference>
<feature type="binding site" evidence="15">
    <location>
        <position position="626"/>
    </location>
    <ligand>
        <name>ATP</name>
        <dbReference type="ChEBI" id="CHEBI:30616"/>
    </ligand>
</feature>
<dbReference type="InterPro" id="IPR013151">
    <property type="entry name" value="Immunoglobulin_dom"/>
</dbReference>
<evidence type="ECO:0000256" key="16">
    <source>
        <dbReference type="SAM" id="Phobius"/>
    </source>
</evidence>
<dbReference type="CDD" id="cd00054">
    <property type="entry name" value="EGF_CA"/>
    <property type="match status" value="1"/>
</dbReference>
<dbReference type="PROSITE" id="PS00107">
    <property type="entry name" value="PROTEIN_KINASE_ATP"/>
    <property type="match status" value="1"/>
</dbReference>
<dbReference type="PROSITE" id="PS50268">
    <property type="entry name" value="CADHERIN_2"/>
    <property type="match status" value="1"/>
</dbReference>
<dbReference type="CDD" id="cd11304">
    <property type="entry name" value="Cadherin_repeat"/>
    <property type="match status" value="1"/>
</dbReference>
<dbReference type="GO" id="GO:0007169">
    <property type="term" value="P:cell surface receptor protein tyrosine kinase signaling pathway"/>
    <property type="evidence" value="ECO:0007669"/>
    <property type="project" value="TreeGrafter"/>
</dbReference>
<evidence type="ECO:0000256" key="10">
    <source>
        <dbReference type="ARBA" id="ARBA00023170"/>
    </source>
</evidence>
<evidence type="ECO:0000256" key="14">
    <source>
        <dbReference type="PROSITE-ProRule" id="PRU00043"/>
    </source>
</evidence>
<evidence type="ECO:0000256" key="4">
    <source>
        <dbReference type="ARBA" id="ARBA00022692"/>
    </source>
</evidence>
<dbReference type="SMART" id="SM00219">
    <property type="entry name" value="TyrKc"/>
    <property type="match status" value="1"/>
</dbReference>
<comment type="subcellular location">
    <subcellularLocation>
        <location evidence="1">Membrane</location>
        <topology evidence="1">Single-pass type I membrane protein</topology>
    </subcellularLocation>
</comment>
<feature type="chain" id="PRO_5027611416" description="receptor protein-tyrosine kinase" evidence="17">
    <location>
        <begin position="24"/>
        <end position="892"/>
    </location>
</feature>
<dbReference type="PROSITE" id="PS00022">
    <property type="entry name" value="EGF_1"/>
    <property type="match status" value="3"/>
</dbReference>
<dbReference type="GO" id="GO:0030154">
    <property type="term" value="P:cell differentiation"/>
    <property type="evidence" value="ECO:0007669"/>
    <property type="project" value="UniProtKB-ARBA"/>
</dbReference>
<dbReference type="InterPro" id="IPR013783">
    <property type="entry name" value="Ig-like_fold"/>
</dbReference>
<dbReference type="PROSITE" id="PS50835">
    <property type="entry name" value="IG_LIKE"/>
    <property type="match status" value="1"/>
</dbReference>
<dbReference type="KEGG" id="bbel:109463627"/>
<dbReference type="SUPFAM" id="SSF48726">
    <property type="entry name" value="Immunoglobulin"/>
    <property type="match status" value="1"/>
</dbReference>
<evidence type="ECO:0000259" key="19">
    <source>
        <dbReference type="PROSITE" id="PS50268"/>
    </source>
</evidence>
<dbReference type="PRINTS" id="PR00109">
    <property type="entry name" value="TYRKINASE"/>
</dbReference>
<evidence type="ECO:0000256" key="3">
    <source>
        <dbReference type="ARBA" id="ARBA00022553"/>
    </source>
</evidence>
<dbReference type="GO" id="GO:0004714">
    <property type="term" value="F:transmembrane receptor protein tyrosine kinase activity"/>
    <property type="evidence" value="ECO:0007669"/>
    <property type="project" value="UniProtKB-EC"/>
</dbReference>
<feature type="domain" description="Cadherin" evidence="19">
    <location>
        <begin position="28"/>
        <end position="137"/>
    </location>
</feature>
<feature type="signal peptide" evidence="17">
    <location>
        <begin position="1"/>
        <end position="23"/>
    </location>
</feature>
<dbReference type="SUPFAM" id="SSF49313">
    <property type="entry name" value="Cadherin-like"/>
    <property type="match status" value="1"/>
</dbReference>
<keyword evidence="15" id="KW-0547">Nucleotide-binding</keyword>
<feature type="domain" description="Ig-like" evidence="20">
    <location>
        <begin position="353"/>
        <end position="445"/>
    </location>
</feature>
<dbReference type="AlphaFoldDB" id="A0A6P4Y058"/>
<protein>
    <recommendedName>
        <fullName evidence="2">receptor protein-tyrosine kinase</fullName>
        <ecNumber evidence="2">2.7.10.1</ecNumber>
    </recommendedName>
</protein>
<organism evidence="21 22">
    <name type="scientific">Branchiostoma belcheri</name>
    <name type="common">Amphioxus</name>
    <dbReference type="NCBI Taxonomy" id="7741"/>
    <lineage>
        <taxon>Eukaryota</taxon>
        <taxon>Metazoa</taxon>
        <taxon>Chordata</taxon>
        <taxon>Cephalochordata</taxon>
        <taxon>Leptocardii</taxon>
        <taxon>Amphioxiformes</taxon>
        <taxon>Branchiostomatidae</taxon>
        <taxon>Branchiostoma</taxon>
    </lineage>
</organism>
<dbReference type="PROSITE" id="PS00109">
    <property type="entry name" value="PROTEIN_KINASE_TYR"/>
    <property type="match status" value="1"/>
</dbReference>
<feature type="transmembrane region" description="Helical" evidence="16">
    <location>
        <begin position="541"/>
        <end position="565"/>
    </location>
</feature>
<dbReference type="GO" id="GO:0005509">
    <property type="term" value="F:calcium ion binding"/>
    <property type="evidence" value="ECO:0007669"/>
    <property type="project" value="UniProtKB-UniRule"/>
</dbReference>
<dbReference type="Gene3D" id="2.60.40.60">
    <property type="entry name" value="Cadherins"/>
    <property type="match status" value="1"/>
</dbReference>
<name>A0A6P4Y058_BRABE</name>
<evidence type="ECO:0000256" key="9">
    <source>
        <dbReference type="ARBA" id="ARBA00023157"/>
    </source>
</evidence>
<dbReference type="Gene3D" id="2.60.40.10">
    <property type="entry name" value="Immunoglobulins"/>
    <property type="match status" value="1"/>
</dbReference>
<dbReference type="InterPro" id="IPR002126">
    <property type="entry name" value="Cadherin-like_dom"/>
</dbReference>
<dbReference type="InterPro" id="IPR000719">
    <property type="entry name" value="Prot_kinase_dom"/>
</dbReference>
<comment type="catalytic activity">
    <reaction evidence="13">
        <text>L-tyrosyl-[protein] + ATP = O-phospho-L-tyrosyl-[protein] + ADP + H(+)</text>
        <dbReference type="Rhea" id="RHEA:10596"/>
        <dbReference type="Rhea" id="RHEA-COMP:10136"/>
        <dbReference type="Rhea" id="RHEA-COMP:20101"/>
        <dbReference type="ChEBI" id="CHEBI:15378"/>
        <dbReference type="ChEBI" id="CHEBI:30616"/>
        <dbReference type="ChEBI" id="CHEBI:46858"/>
        <dbReference type="ChEBI" id="CHEBI:61978"/>
        <dbReference type="ChEBI" id="CHEBI:456216"/>
        <dbReference type="EC" id="2.7.10.1"/>
    </reaction>
</comment>
<evidence type="ECO:0000256" key="17">
    <source>
        <dbReference type="SAM" id="SignalP"/>
    </source>
</evidence>
<dbReference type="CDD" id="cd00055">
    <property type="entry name" value="EGF_Lam"/>
    <property type="match status" value="1"/>
</dbReference>
<dbReference type="RefSeq" id="XP_019616044.1">
    <property type="nucleotide sequence ID" value="XM_019760485.1"/>
</dbReference>
<keyword evidence="8" id="KW-0418">Kinase</keyword>
<keyword evidence="14" id="KW-0106">Calcium</keyword>
<evidence type="ECO:0000256" key="11">
    <source>
        <dbReference type="ARBA" id="ARBA00023180"/>
    </source>
</evidence>
<keyword evidence="4 16" id="KW-0812">Transmembrane</keyword>
<dbReference type="Pfam" id="PF00047">
    <property type="entry name" value="ig"/>
    <property type="match status" value="1"/>
</dbReference>
<dbReference type="SMART" id="SM00181">
    <property type="entry name" value="EGF"/>
    <property type="match status" value="3"/>
</dbReference>
<dbReference type="InterPro" id="IPR020635">
    <property type="entry name" value="Tyr_kinase_cat_dom"/>
</dbReference>
<dbReference type="InterPro" id="IPR007110">
    <property type="entry name" value="Ig-like_dom"/>
</dbReference>
<evidence type="ECO:0000256" key="13">
    <source>
        <dbReference type="ARBA" id="ARBA00051243"/>
    </source>
</evidence>
<evidence type="ECO:0000313" key="22">
    <source>
        <dbReference type="RefSeq" id="XP_019616044.1"/>
    </source>
</evidence>
<dbReference type="InterPro" id="IPR017441">
    <property type="entry name" value="Protein_kinase_ATP_BS"/>
</dbReference>
<dbReference type="PROSITE" id="PS01186">
    <property type="entry name" value="EGF_2"/>
    <property type="match status" value="1"/>
</dbReference>
<dbReference type="InterPro" id="IPR011009">
    <property type="entry name" value="Kinase-like_dom_sf"/>
</dbReference>
<dbReference type="Gene3D" id="1.10.510.10">
    <property type="entry name" value="Transferase(Phosphotransferase) domain 1"/>
    <property type="match status" value="1"/>
</dbReference>
<keyword evidence="5 15" id="KW-0067">ATP-binding</keyword>
<dbReference type="FunFam" id="2.60.40.10:FF:001720">
    <property type="entry name" value="Receptor protein-tyrosine kinase"/>
    <property type="match status" value="1"/>
</dbReference>
<dbReference type="GO" id="GO:0005886">
    <property type="term" value="C:plasma membrane"/>
    <property type="evidence" value="ECO:0007669"/>
    <property type="project" value="TreeGrafter"/>
</dbReference>
<evidence type="ECO:0000256" key="5">
    <source>
        <dbReference type="ARBA" id="ARBA00022840"/>
    </source>
</evidence>
<keyword evidence="9" id="KW-1015">Disulfide bond</keyword>
<dbReference type="FunFam" id="3.30.200.20:FF:000868">
    <property type="entry name" value="Uncharacterized protein"/>
    <property type="match status" value="1"/>
</dbReference>
<evidence type="ECO:0000256" key="7">
    <source>
        <dbReference type="ARBA" id="ARBA00023136"/>
    </source>
</evidence>
<dbReference type="PANTHER" id="PTHR24416:SF617">
    <property type="entry name" value="RET ONCOGENE, ISOFORM A"/>
    <property type="match status" value="1"/>
</dbReference>
<keyword evidence="6 16" id="KW-1133">Transmembrane helix</keyword>
<dbReference type="EC" id="2.7.10.1" evidence="2"/>